<dbReference type="Pfam" id="PF06980">
    <property type="entry name" value="DUF1302"/>
    <property type="match status" value="1"/>
</dbReference>
<comment type="caution">
    <text evidence="1">The sequence shown here is derived from an EMBL/GenBank/DDBJ whole genome shotgun (WGS) entry which is preliminary data.</text>
</comment>
<dbReference type="EMBL" id="AKGD01000002">
    <property type="protein sequence ID" value="EIT69552.1"/>
    <property type="molecule type" value="Genomic_DNA"/>
</dbReference>
<dbReference type="Proteomes" id="UP000003704">
    <property type="component" value="Unassembled WGS sequence"/>
</dbReference>
<accession>I7ZD16</accession>
<dbReference type="STRING" id="1172194.WQQ_31340"/>
<organism evidence="1 2">
    <name type="scientific">Hydrocarboniphaga effusa AP103</name>
    <dbReference type="NCBI Taxonomy" id="1172194"/>
    <lineage>
        <taxon>Bacteria</taxon>
        <taxon>Pseudomonadati</taxon>
        <taxon>Pseudomonadota</taxon>
        <taxon>Gammaproteobacteria</taxon>
        <taxon>Nevskiales</taxon>
        <taxon>Nevskiaceae</taxon>
        <taxon>Hydrocarboniphaga</taxon>
    </lineage>
</organism>
<protein>
    <recommendedName>
        <fullName evidence="3">DUF1302 family protein</fullName>
    </recommendedName>
</protein>
<reference evidence="1 2" key="1">
    <citation type="journal article" date="2012" name="J. Bacteriol.">
        <title>Genome Sequence of n-Alkane-Degrading Hydrocarboniphaga effusa Strain AP103T (ATCC BAA-332T).</title>
        <authorList>
            <person name="Chang H.K."/>
            <person name="Zylstra G.J."/>
            <person name="Chae J.C."/>
        </authorList>
    </citation>
    <scope>NUCLEOTIDE SEQUENCE [LARGE SCALE GENOMIC DNA]</scope>
    <source>
        <strain evidence="1 2">AP103</strain>
    </source>
</reference>
<evidence type="ECO:0000313" key="2">
    <source>
        <dbReference type="Proteomes" id="UP000003704"/>
    </source>
</evidence>
<name>I7ZD16_9GAMM</name>
<proteinExistence type="predicted"/>
<dbReference type="AlphaFoldDB" id="I7ZD16"/>
<evidence type="ECO:0000313" key="1">
    <source>
        <dbReference type="EMBL" id="EIT69552.1"/>
    </source>
</evidence>
<dbReference type="InterPro" id="IPR010727">
    <property type="entry name" value="DUF1302"/>
</dbReference>
<sequence length="835" mass="90159">MKGVRLKRRLMHAGGAGACAIVLGVVLLGASGPARALDVSLGEISGTLNTNLTVGAAWRMESRADNLVAKSNLDPNVCGIVGGVNYQSCQAVFRDQIFPAERLVAAPGASGMRADDGNLNYDKGDVTQAVAKATQDLTLHWGDVGLFARWLYFYDAVNNNFDETRPNIITPGNADRVGFSGTGNVANRYFDRVYGPGGYERIKRSDGETLRQIGTDFQLMDLNLFGSFDIWEGKTINWKVGRQNLNWGESTTLVVNSLNQINPPNANNLYRVGQQLEEVFQPVGMLTFSGDAFANIQYEVFYQFEWRPLEAPATGSYMSFADLGTNNAGDYANLSFGGSADDSDALGHPLNSPLALITPTTTRAQRGRDLEPRNGGQFGFSLKYYAENINSGTEFGFYFMNYHSRLPYVSFNSVDASCARAGGNAYGKDATNTLEFFKYCNNLPAYNAQSLAAVLQQAGIMVASNPASLADLGTDLGGLLAAIVPNPGQPMSDAVPLDTGEVFFDYPENIQLYGVSFNTAYGDYSFQGEIAYRPNLPLQVAITDLEFAAAGPSLTRCHDRDLGCAGTTAGRGIDANGNQITYGSSDFIPGPGVEGYNDTINLIVGGAPGSARSFPSFIIPYRGGAIGNNPANSYIRGYERFDVLQYNLGLTRVLSSTENPIGADQIQIVGEVGATHVPGLPSYDRLQIESPGVYYHASAGADGSGADGSRQACSTNPTCSIGPDGARFNPHQANLDDLVDKFSWGYRLIAIIKYESVLPGISIQPFILFGHDVNGTAPGPAENFVEDRKQAQVVVETRYRDGLSLGLGYAWFWGGGYTNLYRDRDYSQAFLRYQF</sequence>
<keyword evidence="2" id="KW-1185">Reference proteome</keyword>
<evidence type="ECO:0008006" key="3">
    <source>
        <dbReference type="Google" id="ProtNLM"/>
    </source>
</evidence>
<gene>
    <name evidence="1" type="ORF">WQQ_31340</name>
</gene>
<dbReference type="PATRIC" id="fig|1172194.4.peg.3036"/>